<evidence type="ECO:0000256" key="10">
    <source>
        <dbReference type="SAM" id="MobiDB-lite"/>
    </source>
</evidence>
<evidence type="ECO:0000256" key="5">
    <source>
        <dbReference type="ARBA" id="ARBA00038978"/>
    </source>
</evidence>
<evidence type="ECO:0000256" key="3">
    <source>
        <dbReference type="ARBA" id="ARBA00022723"/>
    </source>
</evidence>
<evidence type="ECO:0000256" key="1">
    <source>
        <dbReference type="ARBA" id="ARBA00010609"/>
    </source>
</evidence>
<comment type="similarity">
    <text evidence="1">Belongs to the multicopper oxidase family.</text>
</comment>
<dbReference type="PROSITE" id="PS00080">
    <property type="entry name" value="MULTICOPPER_OXIDASE2"/>
    <property type="match status" value="1"/>
</dbReference>
<dbReference type="InterPro" id="IPR002355">
    <property type="entry name" value="Cu_oxidase_Cu_BS"/>
</dbReference>
<evidence type="ECO:0000313" key="14">
    <source>
        <dbReference type="Proteomes" id="UP001611397"/>
    </source>
</evidence>
<feature type="domain" description="Plastocyanin-like" evidence="12">
    <location>
        <begin position="174"/>
        <end position="246"/>
    </location>
</feature>
<feature type="domain" description="Plastocyanin-like" evidence="11">
    <location>
        <begin position="511"/>
        <end position="637"/>
    </location>
</feature>
<keyword evidence="3" id="KW-0479">Metal-binding</keyword>
<dbReference type="PANTHER" id="PTHR48267">
    <property type="entry name" value="CUPREDOXIN SUPERFAMILY PROTEIN"/>
    <property type="match status" value="1"/>
</dbReference>
<protein>
    <recommendedName>
        <fullName evidence="6">Multicopper oxidase CueO</fullName>
        <ecNumber evidence="5">1.16.3.4</ecNumber>
    </recommendedName>
    <alternativeName>
        <fullName evidence="7">Copper efflux oxidase</fullName>
    </alternativeName>
    <alternativeName>
        <fullName evidence="8">Cuprous oxidase</fullName>
    </alternativeName>
</protein>
<dbReference type="Pfam" id="PF07732">
    <property type="entry name" value="Cu-oxidase_3"/>
    <property type="match status" value="2"/>
</dbReference>
<evidence type="ECO:0000256" key="7">
    <source>
        <dbReference type="ARBA" id="ARBA00042896"/>
    </source>
</evidence>
<dbReference type="Proteomes" id="UP001611397">
    <property type="component" value="Unassembled WGS sequence"/>
</dbReference>
<evidence type="ECO:0000259" key="11">
    <source>
        <dbReference type="Pfam" id="PF07731"/>
    </source>
</evidence>
<dbReference type="InterPro" id="IPR011707">
    <property type="entry name" value="Cu-oxidase-like_N"/>
</dbReference>
<feature type="region of interest" description="Disordered" evidence="10">
    <location>
        <begin position="651"/>
        <end position="671"/>
    </location>
</feature>
<comment type="caution">
    <text evidence="13">The sequence shown here is derived from an EMBL/GenBank/DDBJ whole genome shotgun (WGS) entry which is preliminary data.</text>
</comment>
<accession>A0ABW7VG72</accession>
<evidence type="ECO:0000259" key="12">
    <source>
        <dbReference type="Pfam" id="PF07732"/>
    </source>
</evidence>
<dbReference type="PANTHER" id="PTHR48267:SF1">
    <property type="entry name" value="BILIRUBIN OXIDASE"/>
    <property type="match status" value="1"/>
</dbReference>
<feature type="domain" description="Plastocyanin-like" evidence="12">
    <location>
        <begin position="103"/>
        <end position="148"/>
    </location>
</feature>
<name>A0ABW7VG72_STROI</name>
<dbReference type="InterPro" id="IPR011706">
    <property type="entry name" value="Cu-oxidase_C"/>
</dbReference>
<dbReference type="RefSeq" id="WP_244218171.1">
    <property type="nucleotide sequence ID" value="NZ_JBIRUT010000018.1"/>
</dbReference>
<dbReference type="Pfam" id="PF07731">
    <property type="entry name" value="Cu-oxidase_2"/>
    <property type="match status" value="1"/>
</dbReference>
<dbReference type="InterPro" id="IPR006311">
    <property type="entry name" value="TAT_signal"/>
</dbReference>
<gene>
    <name evidence="13" type="ORF">ACH49L_29515</name>
</gene>
<dbReference type="InterPro" id="IPR008972">
    <property type="entry name" value="Cupredoxin"/>
</dbReference>
<dbReference type="EMBL" id="JBIRWM010000016">
    <property type="protein sequence ID" value="MFI2159784.1"/>
    <property type="molecule type" value="Genomic_DNA"/>
</dbReference>
<keyword evidence="14" id="KW-1185">Reference proteome</keyword>
<sequence>MAVHKRRNFLGIAGGAVAGTAVYGGANLLAGGATEAEASQDMSARLTGGEGHDLKGVSTPQVTELTPFRDKLPIPPTLKPSGRGTTEVRLVEKHVRLHSQLPATRMWTYEGYFPGPTIEVRRGRKVRLAWRNELTGTIPVKGVFVQPQGPPPGYQALNTPGSEGAKERPEVAALTAWTSVHLHGGRQHAISDGVPDSGVTRGSAQLAEYTNDMAAAHLFYHDHAMPVTALNVMAGLFGNYIVRDEEEDRLHLPSGRYEIPLAITDVNFDTDAQGRINGRLLAKRVQTEPTVPGVMTDALHFQGPYTMVNGRVWPYLDVEATAYRFRVVNASNARPYTLALVDEKTGKNLKGAMLVIGTDLGLLDKPEAIDDTFTLTSGERADIVIDFAAFRGRRLRLVNVVPGAADAPPAPPGTPAPAAGVPYPQVMQFRVGLDRHRAYAAPKRLDPRFRHLSASGIPKNAVERFVLLSLDPMGTPTVMELQEAAGTKTGEGVVQIALPGGTRTFRIIGKHFEDAANFYAAAGSWEKWTFISVGPVTQHIQHPMHIHLMNFQVLERHTVDGTAFDTALGGTTRPITLKDSVPIATSESGWKDTVNLMANSMVTIAGQFGTETGRFMYHCHILDHEDEGMMRPLVVMPPQVLTLQNMMRKMMNPPGRPDGGGMPPVDHGTMG</sequence>
<dbReference type="CDD" id="cd13844">
    <property type="entry name" value="CuRO_1_BOD_CotA_like"/>
    <property type="match status" value="1"/>
</dbReference>
<evidence type="ECO:0000256" key="6">
    <source>
        <dbReference type="ARBA" id="ARBA00041027"/>
    </source>
</evidence>
<dbReference type="PROSITE" id="PS00079">
    <property type="entry name" value="MULTICOPPER_OXIDASE1"/>
    <property type="match status" value="1"/>
</dbReference>
<proteinExistence type="inferred from homology"/>
<organism evidence="13 14">
    <name type="scientific">Streptomyces olivaceoviridis</name>
    <name type="common">Streptomyces corchorusii</name>
    <dbReference type="NCBI Taxonomy" id="1921"/>
    <lineage>
        <taxon>Bacteria</taxon>
        <taxon>Bacillati</taxon>
        <taxon>Actinomycetota</taxon>
        <taxon>Actinomycetes</taxon>
        <taxon>Kitasatosporales</taxon>
        <taxon>Streptomycetaceae</taxon>
        <taxon>Streptomyces</taxon>
    </lineage>
</organism>
<dbReference type="Gene3D" id="2.60.40.420">
    <property type="entry name" value="Cupredoxins - blue copper proteins"/>
    <property type="match status" value="3"/>
</dbReference>
<evidence type="ECO:0000313" key="13">
    <source>
        <dbReference type="EMBL" id="MFI2159784.1"/>
    </source>
</evidence>
<dbReference type="CDD" id="cd13892">
    <property type="entry name" value="CuRO_3_PHS"/>
    <property type="match status" value="1"/>
</dbReference>
<evidence type="ECO:0000256" key="4">
    <source>
        <dbReference type="ARBA" id="ARBA00023002"/>
    </source>
</evidence>
<evidence type="ECO:0000256" key="8">
    <source>
        <dbReference type="ARBA" id="ARBA00043090"/>
    </source>
</evidence>
<keyword evidence="4" id="KW-0560">Oxidoreductase</keyword>
<dbReference type="InterPro" id="IPR033138">
    <property type="entry name" value="Cu_oxidase_CS"/>
</dbReference>
<comment type="subunit">
    <text evidence="2">Monomer.</text>
</comment>
<dbReference type="EC" id="1.16.3.4" evidence="5"/>
<dbReference type="PROSITE" id="PS51318">
    <property type="entry name" value="TAT"/>
    <property type="match status" value="1"/>
</dbReference>
<dbReference type="InterPro" id="IPR045087">
    <property type="entry name" value="Cu-oxidase_fam"/>
</dbReference>
<evidence type="ECO:0000256" key="2">
    <source>
        <dbReference type="ARBA" id="ARBA00011245"/>
    </source>
</evidence>
<dbReference type="SUPFAM" id="SSF49503">
    <property type="entry name" value="Cupredoxins"/>
    <property type="match status" value="3"/>
</dbReference>
<reference evidence="13 14" key="1">
    <citation type="submission" date="2024-10" db="EMBL/GenBank/DDBJ databases">
        <title>The Natural Products Discovery Center: Release of the First 8490 Sequenced Strains for Exploring Actinobacteria Biosynthetic Diversity.</title>
        <authorList>
            <person name="Kalkreuter E."/>
            <person name="Kautsar S.A."/>
            <person name="Yang D."/>
            <person name="Bader C.D."/>
            <person name="Teijaro C.N."/>
            <person name="Fluegel L."/>
            <person name="Davis C.M."/>
            <person name="Simpson J.R."/>
            <person name="Lauterbach L."/>
            <person name="Steele A.D."/>
            <person name="Gui C."/>
            <person name="Meng S."/>
            <person name="Li G."/>
            <person name="Viehrig K."/>
            <person name="Ye F."/>
            <person name="Su P."/>
            <person name="Kiefer A.F."/>
            <person name="Nichols A."/>
            <person name="Cepeda A.J."/>
            <person name="Yan W."/>
            <person name="Fan B."/>
            <person name="Jiang Y."/>
            <person name="Adhikari A."/>
            <person name="Zheng C.-J."/>
            <person name="Schuster L."/>
            <person name="Cowan T.M."/>
            <person name="Smanski M.J."/>
            <person name="Chevrette M.G."/>
            <person name="De Carvalho L.P.S."/>
            <person name="Shen B."/>
        </authorList>
    </citation>
    <scope>NUCLEOTIDE SEQUENCE [LARGE SCALE GENOMIC DNA]</scope>
    <source>
        <strain evidence="13 14">NPDC020295</strain>
    </source>
</reference>
<comment type="catalytic activity">
    <reaction evidence="9">
        <text>4 Cu(+) + O2 + 4 H(+) = 4 Cu(2+) + 2 H2O</text>
        <dbReference type="Rhea" id="RHEA:30083"/>
        <dbReference type="ChEBI" id="CHEBI:15377"/>
        <dbReference type="ChEBI" id="CHEBI:15378"/>
        <dbReference type="ChEBI" id="CHEBI:15379"/>
        <dbReference type="ChEBI" id="CHEBI:29036"/>
        <dbReference type="ChEBI" id="CHEBI:49552"/>
        <dbReference type="EC" id="1.16.3.4"/>
    </reaction>
    <physiologicalReaction direction="left-to-right" evidence="9">
        <dbReference type="Rhea" id="RHEA:30084"/>
    </physiologicalReaction>
</comment>
<evidence type="ECO:0000256" key="9">
    <source>
        <dbReference type="ARBA" id="ARBA00048092"/>
    </source>
</evidence>